<organism evidence="12 13">
    <name type="scientific">candidate division WOR-1 bacterium RIFCSPLOWO2_02_FULL_46_20</name>
    <dbReference type="NCBI Taxonomy" id="1802567"/>
    <lineage>
        <taxon>Bacteria</taxon>
        <taxon>Bacillati</taxon>
        <taxon>Saganbacteria</taxon>
    </lineage>
</organism>
<comment type="caution">
    <text evidence="11">Lacks conserved residue(s) required for the propagation of feature annotation.</text>
</comment>
<dbReference type="Gene3D" id="3.40.50.300">
    <property type="entry name" value="P-loop containing nucleotide triphosphate hydrolases"/>
    <property type="match status" value="1"/>
</dbReference>
<feature type="binding site" evidence="11">
    <location>
        <position position="117"/>
    </location>
    <ligand>
        <name>ATP</name>
        <dbReference type="ChEBI" id="CHEBI:30616"/>
    </ligand>
</feature>
<evidence type="ECO:0000256" key="11">
    <source>
        <dbReference type="HAMAP-Rule" id="MF_00109"/>
    </source>
</evidence>
<comment type="catalytic activity">
    <reaction evidence="10 11">
        <text>shikimate + ATP = 3-phosphoshikimate + ADP + H(+)</text>
        <dbReference type="Rhea" id="RHEA:13121"/>
        <dbReference type="ChEBI" id="CHEBI:15378"/>
        <dbReference type="ChEBI" id="CHEBI:30616"/>
        <dbReference type="ChEBI" id="CHEBI:36208"/>
        <dbReference type="ChEBI" id="CHEBI:145989"/>
        <dbReference type="ChEBI" id="CHEBI:456216"/>
        <dbReference type="EC" id="2.7.1.71"/>
    </reaction>
</comment>
<evidence type="ECO:0000256" key="3">
    <source>
        <dbReference type="ARBA" id="ARBA00012154"/>
    </source>
</evidence>
<feature type="binding site" evidence="11">
    <location>
        <begin position="11"/>
        <end position="16"/>
    </location>
    <ligand>
        <name>ATP</name>
        <dbReference type="ChEBI" id="CHEBI:30616"/>
    </ligand>
</feature>
<comment type="pathway">
    <text evidence="1 11">Metabolic intermediate biosynthesis; chorismate biosynthesis; chorismate from D-erythrose 4-phosphate and phosphoenolpyruvate: step 5/7.</text>
</comment>
<feature type="binding site" evidence="11">
    <location>
        <position position="57"/>
    </location>
    <ligand>
        <name>substrate</name>
    </ligand>
</feature>
<evidence type="ECO:0000313" key="13">
    <source>
        <dbReference type="Proteomes" id="UP000176938"/>
    </source>
</evidence>
<dbReference type="GO" id="GO:0004765">
    <property type="term" value="F:shikimate kinase activity"/>
    <property type="evidence" value="ECO:0007669"/>
    <property type="project" value="UniProtKB-UniRule"/>
</dbReference>
<dbReference type="EC" id="2.7.1.71" evidence="3 11"/>
<dbReference type="InterPro" id="IPR023000">
    <property type="entry name" value="Shikimate_kinase_CS"/>
</dbReference>
<evidence type="ECO:0000256" key="9">
    <source>
        <dbReference type="ARBA" id="ARBA00023141"/>
    </source>
</evidence>
<dbReference type="HAMAP" id="MF_00109">
    <property type="entry name" value="Shikimate_kinase"/>
    <property type="match status" value="1"/>
</dbReference>
<dbReference type="EMBL" id="METP01000055">
    <property type="protein sequence ID" value="OGC03905.1"/>
    <property type="molecule type" value="Genomic_DNA"/>
</dbReference>
<dbReference type="GO" id="GO:0009423">
    <property type="term" value="P:chorismate biosynthetic process"/>
    <property type="evidence" value="ECO:0007669"/>
    <property type="project" value="UniProtKB-UniRule"/>
</dbReference>
<dbReference type="UniPathway" id="UPA00053">
    <property type="reaction ID" value="UER00088"/>
</dbReference>
<dbReference type="PRINTS" id="PR01100">
    <property type="entry name" value="SHIKIMTKNASE"/>
</dbReference>
<dbReference type="GO" id="GO:0005524">
    <property type="term" value="F:ATP binding"/>
    <property type="evidence" value="ECO:0007669"/>
    <property type="project" value="UniProtKB-UniRule"/>
</dbReference>
<feature type="binding site" evidence="11">
    <location>
        <position position="15"/>
    </location>
    <ligand>
        <name>Mg(2+)</name>
        <dbReference type="ChEBI" id="CHEBI:18420"/>
    </ligand>
</feature>
<sequence>MMNIILIGFMGSGKSAVGQKLAKELTLDYLDTDQLIEKTEKMSINEIFTRKGESSFRDLETNVIKTLRDYDNFVISTGGGMVLRPENVKMLKEIGLLVLLWAEPEVIYQRVKSETRRPLLKVADPLAEINKILGQRGPIYSQVADHKVDTSKLSVEAIVAEVKEWLESK</sequence>
<gene>
    <name evidence="11" type="primary">aroK</name>
    <name evidence="12" type="ORF">A3H38_03450</name>
</gene>
<evidence type="ECO:0000256" key="6">
    <source>
        <dbReference type="ARBA" id="ARBA00022741"/>
    </source>
</evidence>
<comment type="subunit">
    <text evidence="11">Monomer.</text>
</comment>
<comment type="cofactor">
    <cofactor evidence="11">
        <name>Mg(2+)</name>
        <dbReference type="ChEBI" id="CHEBI:18420"/>
    </cofactor>
    <text evidence="11">Binds 1 Mg(2+) ion per subunit.</text>
</comment>
<dbReference type="GO" id="GO:0005829">
    <property type="term" value="C:cytosol"/>
    <property type="evidence" value="ECO:0007669"/>
    <property type="project" value="TreeGrafter"/>
</dbReference>
<dbReference type="InterPro" id="IPR000623">
    <property type="entry name" value="Shikimate_kinase/TSH1"/>
</dbReference>
<evidence type="ECO:0000313" key="12">
    <source>
        <dbReference type="EMBL" id="OGC03905.1"/>
    </source>
</evidence>
<keyword evidence="9 11" id="KW-0057">Aromatic amino acid biosynthesis</keyword>
<evidence type="ECO:0000256" key="10">
    <source>
        <dbReference type="ARBA" id="ARBA00048567"/>
    </source>
</evidence>
<dbReference type="CDD" id="cd00464">
    <property type="entry name" value="SK"/>
    <property type="match status" value="1"/>
</dbReference>
<name>A0A1F4R6N9_UNCSA</name>
<proteinExistence type="inferred from homology"/>
<keyword evidence="8 11" id="KW-0067">ATP-binding</keyword>
<keyword evidence="11" id="KW-0479">Metal-binding</keyword>
<keyword evidence="6 11" id="KW-0547">Nucleotide-binding</keyword>
<dbReference type="PANTHER" id="PTHR21087:SF16">
    <property type="entry name" value="SHIKIMATE KINASE 1, CHLOROPLASTIC"/>
    <property type="match status" value="1"/>
</dbReference>
<comment type="caution">
    <text evidence="12">The sequence shown here is derived from an EMBL/GenBank/DDBJ whole genome shotgun (WGS) entry which is preliminary data.</text>
</comment>
<comment type="function">
    <text evidence="11">Catalyzes the specific phosphorylation of the 3-hydroxyl group of shikimic acid using ATP as a cosubstrate.</text>
</comment>
<dbReference type="GO" id="GO:0009073">
    <property type="term" value="P:aromatic amino acid family biosynthetic process"/>
    <property type="evidence" value="ECO:0007669"/>
    <property type="project" value="UniProtKB-KW"/>
</dbReference>
<dbReference type="Proteomes" id="UP000176938">
    <property type="component" value="Unassembled WGS sequence"/>
</dbReference>
<dbReference type="GO" id="GO:0000287">
    <property type="term" value="F:magnesium ion binding"/>
    <property type="evidence" value="ECO:0007669"/>
    <property type="project" value="UniProtKB-UniRule"/>
</dbReference>
<feature type="binding site" evidence="11">
    <location>
        <position position="136"/>
    </location>
    <ligand>
        <name>substrate</name>
    </ligand>
</feature>
<dbReference type="SUPFAM" id="SSF52540">
    <property type="entry name" value="P-loop containing nucleoside triphosphate hydrolases"/>
    <property type="match status" value="1"/>
</dbReference>
<evidence type="ECO:0000256" key="8">
    <source>
        <dbReference type="ARBA" id="ARBA00022840"/>
    </source>
</evidence>
<dbReference type="PROSITE" id="PS01128">
    <property type="entry name" value="SHIKIMATE_KINASE"/>
    <property type="match status" value="1"/>
</dbReference>
<evidence type="ECO:0000256" key="1">
    <source>
        <dbReference type="ARBA" id="ARBA00004842"/>
    </source>
</evidence>
<accession>A0A1F4R6N9</accession>
<comment type="subcellular location">
    <subcellularLocation>
        <location evidence="11">Cytoplasm</location>
    </subcellularLocation>
</comment>
<keyword evidence="11" id="KW-0963">Cytoplasm</keyword>
<evidence type="ECO:0000256" key="5">
    <source>
        <dbReference type="ARBA" id="ARBA00022679"/>
    </source>
</evidence>
<dbReference type="GO" id="GO:0008652">
    <property type="term" value="P:amino acid biosynthetic process"/>
    <property type="evidence" value="ECO:0007669"/>
    <property type="project" value="UniProtKB-KW"/>
</dbReference>
<protein>
    <recommendedName>
        <fullName evidence="3 11">Shikimate kinase</fullName>
        <shortName evidence="11">SK</shortName>
        <ecNumber evidence="3 11">2.7.1.71</ecNumber>
    </recommendedName>
</protein>
<dbReference type="InterPro" id="IPR031322">
    <property type="entry name" value="Shikimate/glucono_kinase"/>
</dbReference>
<keyword evidence="4 11" id="KW-0028">Amino-acid biosynthesis</keyword>
<dbReference type="AlphaFoldDB" id="A0A1F4R6N9"/>
<reference evidence="12 13" key="1">
    <citation type="journal article" date="2016" name="Nat. Commun.">
        <title>Thousands of microbial genomes shed light on interconnected biogeochemical processes in an aquifer system.</title>
        <authorList>
            <person name="Anantharaman K."/>
            <person name="Brown C.T."/>
            <person name="Hug L.A."/>
            <person name="Sharon I."/>
            <person name="Castelle C.J."/>
            <person name="Probst A.J."/>
            <person name="Thomas B.C."/>
            <person name="Singh A."/>
            <person name="Wilkins M.J."/>
            <person name="Karaoz U."/>
            <person name="Brodie E.L."/>
            <person name="Williams K.H."/>
            <person name="Hubbard S.S."/>
            <person name="Banfield J.F."/>
        </authorList>
    </citation>
    <scope>NUCLEOTIDE SEQUENCE [LARGE SCALE GENOMIC DNA]</scope>
</reference>
<evidence type="ECO:0000256" key="7">
    <source>
        <dbReference type="ARBA" id="ARBA00022777"/>
    </source>
</evidence>
<evidence type="ECO:0000256" key="2">
    <source>
        <dbReference type="ARBA" id="ARBA00006997"/>
    </source>
</evidence>
<evidence type="ECO:0000256" key="4">
    <source>
        <dbReference type="ARBA" id="ARBA00022605"/>
    </source>
</evidence>
<dbReference type="InterPro" id="IPR027417">
    <property type="entry name" value="P-loop_NTPase"/>
</dbReference>
<comment type="similarity">
    <text evidence="2 11">Belongs to the shikimate kinase family.</text>
</comment>
<feature type="binding site" evidence="11">
    <location>
        <position position="79"/>
    </location>
    <ligand>
        <name>substrate</name>
    </ligand>
</feature>
<feature type="binding site" evidence="11">
    <location>
        <position position="33"/>
    </location>
    <ligand>
        <name>substrate</name>
    </ligand>
</feature>
<dbReference type="PANTHER" id="PTHR21087">
    <property type="entry name" value="SHIKIMATE KINASE"/>
    <property type="match status" value="1"/>
</dbReference>
<keyword evidence="5 11" id="KW-0808">Transferase</keyword>
<dbReference type="Pfam" id="PF01202">
    <property type="entry name" value="SKI"/>
    <property type="match status" value="1"/>
</dbReference>
<keyword evidence="7 11" id="KW-0418">Kinase</keyword>
<keyword evidence="11" id="KW-0460">Magnesium</keyword>